<keyword evidence="1" id="KW-0812">Transmembrane</keyword>
<keyword evidence="1" id="KW-1133">Transmembrane helix</keyword>
<feature type="transmembrane region" description="Helical" evidence="1">
    <location>
        <begin position="6"/>
        <end position="35"/>
    </location>
</feature>
<dbReference type="HOGENOM" id="CLU_134930_0_0_7"/>
<reference evidence="2" key="1">
    <citation type="submission" date="2008-10" db="EMBL/GenBank/DDBJ databases">
        <title>Complete sequence of Desulfovibrio vulgaris str. 'Miyazaki F'.</title>
        <authorList>
            <person name="Lucas S."/>
            <person name="Copeland A."/>
            <person name="Lapidus A."/>
            <person name="Glavina del Rio T."/>
            <person name="Dalin E."/>
            <person name="Tice H."/>
            <person name="Bruce D."/>
            <person name="Goodwin L."/>
            <person name="Pitluck S."/>
            <person name="Sims D."/>
            <person name="Brettin T."/>
            <person name="Detter J.C."/>
            <person name="Han C."/>
            <person name="Larimer F."/>
            <person name="Land M."/>
            <person name="Hauser L."/>
            <person name="Kyrpides N."/>
            <person name="Mikhailova N."/>
            <person name="Hazen T.C."/>
            <person name="Richardson P."/>
        </authorList>
    </citation>
    <scope>NUCLEOTIDE SEQUENCE</scope>
    <source>
        <strain evidence="2">Miyazaki F</strain>
    </source>
</reference>
<dbReference type="KEGG" id="dvm:DvMF_2822"/>
<dbReference type="EMBL" id="CP001197">
    <property type="protein sequence ID" value="ACL09760.1"/>
    <property type="molecule type" value="Genomic_DNA"/>
</dbReference>
<dbReference type="AlphaFoldDB" id="B8DRC3"/>
<evidence type="ECO:0000256" key="1">
    <source>
        <dbReference type="SAM" id="Phobius"/>
    </source>
</evidence>
<protein>
    <recommendedName>
        <fullName evidence="3">Rod shape-determining protein MreD</fullName>
    </recommendedName>
</protein>
<keyword evidence="1" id="KW-0472">Membrane</keyword>
<dbReference type="STRING" id="883.DvMF_2822"/>
<dbReference type="eggNOG" id="ENOG50343K2">
    <property type="taxonomic scope" value="Bacteria"/>
</dbReference>
<dbReference type="OrthoDB" id="5470719at2"/>
<feature type="transmembrane region" description="Helical" evidence="1">
    <location>
        <begin position="47"/>
        <end position="78"/>
    </location>
</feature>
<feature type="transmembrane region" description="Helical" evidence="1">
    <location>
        <begin position="90"/>
        <end position="114"/>
    </location>
</feature>
<evidence type="ECO:0008006" key="3">
    <source>
        <dbReference type="Google" id="ProtNLM"/>
    </source>
</evidence>
<accession>B8DRC3</accession>
<sequence length="156" mass="17792">MNFSNLAWWACFIFVGVWLQQVLPGVDVLVAGLLVSLQERRHYQTFWLLLVLLLVQEGAGTLAFGSTVLWYGVLLVFFNVGRWLFEAENLAFVVLISLGLGACHFLFTLMMASLQQLDIPQDRLLLESVWQACVVPPAWWLTHFVRRRCMGDAHPV</sequence>
<evidence type="ECO:0000313" key="2">
    <source>
        <dbReference type="EMBL" id="ACL09760.1"/>
    </source>
</evidence>
<organism evidence="2">
    <name type="scientific">Nitratidesulfovibrio vulgaris (strain DSM 19637 / Miyazaki F)</name>
    <name type="common">Desulfovibrio vulgaris</name>
    <dbReference type="NCBI Taxonomy" id="883"/>
    <lineage>
        <taxon>Bacteria</taxon>
        <taxon>Pseudomonadati</taxon>
        <taxon>Thermodesulfobacteriota</taxon>
        <taxon>Desulfovibrionia</taxon>
        <taxon>Desulfovibrionales</taxon>
        <taxon>Desulfovibrionaceae</taxon>
        <taxon>Nitratidesulfovibrio</taxon>
    </lineage>
</organism>
<gene>
    <name evidence="2" type="ordered locus">DvMF_2822</name>
</gene>
<name>B8DRC3_NITV9</name>
<proteinExistence type="predicted"/>